<evidence type="ECO:0000256" key="3">
    <source>
        <dbReference type="ARBA" id="ARBA00011035"/>
    </source>
</evidence>
<comment type="subcellular location">
    <subcellularLocation>
        <location evidence="2">Endoplasmic reticulum membrane</location>
        <topology evidence="2">Single-pass type II membrane protein</topology>
    </subcellularLocation>
</comment>
<dbReference type="AlphaFoldDB" id="A0A5J4WNG5"/>
<dbReference type="GO" id="GO:0009003">
    <property type="term" value="F:signal peptidase activity"/>
    <property type="evidence" value="ECO:0007669"/>
    <property type="project" value="UniProtKB-EC"/>
</dbReference>
<dbReference type="PANTHER" id="PTHR10806:SF6">
    <property type="entry name" value="SIGNAL PEPTIDASE COMPLEX CATALYTIC SUBUNIT SEC11"/>
    <property type="match status" value="1"/>
</dbReference>
<feature type="compositionally biased region" description="Basic and acidic residues" evidence="12">
    <location>
        <begin position="8"/>
        <end position="27"/>
    </location>
</feature>
<feature type="transmembrane region" description="Helical" evidence="13">
    <location>
        <begin position="178"/>
        <end position="196"/>
    </location>
</feature>
<dbReference type="Gene3D" id="2.10.109.10">
    <property type="entry name" value="Umud Fragment, subunit A"/>
    <property type="match status" value="1"/>
</dbReference>
<dbReference type="OrthoDB" id="10257561at2759"/>
<accession>A0A5J4WNG5</accession>
<evidence type="ECO:0000256" key="2">
    <source>
        <dbReference type="ARBA" id="ARBA00004648"/>
    </source>
</evidence>
<dbReference type="InterPro" id="IPR001733">
    <property type="entry name" value="Peptidase_S26B"/>
</dbReference>
<dbReference type="CDD" id="cd06530">
    <property type="entry name" value="S26_SPase_I"/>
    <property type="match status" value="1"/>
</dbReference>
<keyword evidence="8" id="KW-0378">Hydrolase</keyword>
<evidence type="ECO:0000256" key="1">
    <source>
        <dbReference type="ARBA" id="ARBA00000677"/>
    </source>
</evidence>
<feature type="transmembrane region" description="Helical" evidence="13">
    <location>
        <begin position="208"/>
        <end position="225"/>
    </location>
</feature>
<protein>
    <recommendedName>
        <fullName evidence="5">Signal peptidase complex catalytic subunit SEC11</fullName>
        <ecNumber evidence="4">3.4.21.89</ecNumber>
    </recommendedName>
    <alternativeName>
        <fullName evidence="6">Signal peptidase complex catalytic subunit sec11</fullName>
    </alternativeName>
</protein>
<comment type="catalytic activity">
    <reaction evidence="1">
        <text>Cleavage of hydrophobic, N-terminal signal or leader sequences from secreted and periplasmic proteins.</text>
        <dbReference type="EC" id="3.4.21.89"/>
    </reaction>
</comment>
<dbReference type="NCBIfam" id="TIGR02228">
    <property type="entry name" value="sigpep_I_arch"/>
    <property type="match status" value="1"/>
</dbReference>
<keyword evidence="9 13" id="KW-1133">Transmembrane helix</keyword>
<evidence type="ECO:0000256" key="9">
    <source>
        <dbReference type="ARBA" id="ARBA00022989"/>
    </source>
</evidence>
<keyword evidence="7 13" id="KW-0812">Transmembrane</keyword>
<evidence type="ECO:0000313" key="16">
    <source>
        <dbReference type="Proteomes" id="UP000324800"/>
    </source>
</evidence>
<evidence type="ECO:0000259" key="14">
    <source>
        <dbReference type="Pfam" id="PF10502"/>
    </source>
</evidence>
<organism evidence="15 16">
    <name type="scientific">Streblomastix strix</name>
    <dbReference type="NCBI Taxonomy" id="222440"/>
    <lineage>
        <taxon>Eukaryota</taxon>
        <taxon>Metamonada</taxon>
        <taxon>Preaxostyla</taxon>
        <taxon>Oxymonadida</taxon>
        <taxon>Streblomastigidae</taxon>
        <taxon>Streblomastix</taxon>
    </lineage>
</organism>
<proteinExistence type="inferred from homology"/>
<evidence type="ECO:0000256" key="6">
    <source>
        <dbReference type="ARBA" id="ARBA00021755"/>
    </source>
</evidence>
<dbReference type="PRINTS" id="PR00728">
    <property type="entry name" value="SIGNALPTASE"/>
</dbReference>
<reference evidence="15 16" key="1">
    <citation type="submission" date="2019-03" db="EMBL/GenBank/DDBJ databases">
        <title>Single cell metagenomics reveals metabolic interactions within the superorganism composed of flagellate Streblomastix strix and complex community of Bacteroidetes bacteria on its surface.</title>
        <authorList>
            <person name="Treitli S.C."/>
            <person name="Kolisko M."/>
            <person name="Husnik F."/>
            <person name="Keeling P."/>
            <person name="Hampl V."/>
        </authorList>
    </citation>
    <scope>NUCLEOTIDE SEQUENCE [LARGE SCALE GENOMIC DNA]</scope>
    <source>
        <strain evidence="15">ST1C</strain>
    </source>
</reference>
<evidence type="ECO:0000256" key="11">
    <source>
        <dbReference type="ARBA" id="ARBA00045533"/>
    </source>
</evidence>
<dbReference type="InterPro" id="IPR019533">
    <property type="entry name" value="Peptidase_S26"/>
</dbReference>
<dbReference type="EMBL" id="SNRW01001495">
    <property type="protein sequence ID" value="KAA6396176.1"/>
    <property type="molecule type" value="Genomic_DNA"/>
</dbReference>
<dbReference type="GO" id="GO:0005789">
    <property type="term" value="C:endoplasmic reticulum membrane"/>
    <property type="evidence" value="ECO:0007669"/>
    <property type="project" value="UniProtKB-SubCell"/>
</dbReference>
<dbReference type="GO" id="GO:0006465">
    <property type="term" value="P:signal peptide processing"/>
    <property type="evidence" value="ECO:0007669"/>
    <property type="project" value="InterPro"/>
</dbReference>
<evidence type="ECO:0000256" key="8">
    <source>
        <dbReference type="ARBA" id="ARBA00022801"/>
    </source>
</evidence>
<evidence type="ECO:0000313" key="15">
    <source>
        <dbReference type="EMBL" id="KAA6396176.1"/>
    </source>
</evidence>
<evidence type="ECO:0000256" key="4">
    <source>
        <dbReference type="ARBA" id="ARBA00013208"/>
    </source>
</evidence>
<dbReference type="EC" id="3.4.21.89" evidence="4"/>
<dbReference type="Pfam" id="PF10502">
    <property type="entry name" value="Peptidase_S26"/>
    <property type="match status" value="1"/>
</dbReference>
<name>A0A5J4WNG5_9EUKA</name>
<gene>
    <name evidence="15" type="ORF">EZS28_008298</name>
</gene>
<feature type="domain" description="Peptidase S26" evidence="14">
    <location>
        <begin position="53"/>
        <end position="147"/>
    </location>
</feature>
<dbReference type="InterPro" id="IPR019758">
    <property type="entry name" value="Pept_S26A_signal_pept_1_CS"/>
</dbReference>
<keyword evidence="10 13" id="KW-0472">Membrane</keyword>
<evidence type="ECO:0000256" key="13">
    <source>
        <dbReference type="SAM" id="Phobius"/>
    </source>
</evidence>
<feature type="region of interest" description="Disordered" evidence="12">
    <location>
        <begin position="1"/>
        <end position="27"/>
    </location>
</feature>
<evidence type="ECO:0000256" key="7">
    <source>
        <dbReference type="ARBA" id="ARBA00022692"/>
    </source>
</evidence>
<dbReference type="SUPFAM" id="SSF51306">
    <property type="entry name" value="LexA/Signal peptidase"/>
    <property type="match status" value="1"/>
</dbReference>
<dbReference type="Proteomes" id="UP000324800">
    <property type="component" value="Unassembled WGS sequence"/>
</dbReference>
<comment type="function">
    <text evidence="11">Catalytic component of the signal peptidase complex (SPC) which catalyzes the cleavage of N-terminal signal sequences from nascent proteins as they are translocated into the lumen of the endoplasmic reticulum. Specifically cleaves N-terminal signal peptides that contain a hydrophobic alpha-helix (h-region) shorter than 18-20 amino acids.</text>
</comment>
<comment type="similarity">
    <text evidence="3">Belongs to the peptidase S26B family.</text>
</comment>
<evidence type="ECO:0000256" key="5">
    <source>
        <dbReference type="ARBA" id="ARBA00019685"/>
    </source>
</evidence>
<dbReference type="PROSITE" id="PS00761">
    <property type="entry name" value="SPASE_I_3"/>
    <property type="match status" value="1"/>
</dbReference>
<sequence>MTKKRKTDNKQKQKLEDSSVKRPPIQKKDKDKTNFFKEYIESLINDFKGTFQIILVFGAICFLFQTSRPISIVISGSMEPTMYRGDLVINQGWTSNYKIGDIVIWQLGTSPRVIHRIIQINGSRFLTKGDHNNANDQGLYQKYGHPHPEAWLSLNEIKSRVLLHFPKGGFPLIFAKEYPVISIIVVLGIQFLWVTLWKKQQMDISEMAYTLISTLAVLFVAKFIST</sequence>
<dbReference type="InterPro" id="IPR036286">
    <property type="entry name" value="LexA/Signal_pep-like_sf"/>
</dbReference>
<dbReference type="PANTHER" id="PTHR10806">
    <property type="entry name" value="SIGNAL PEPTIDASE COMPLEX CATALYTIC SUBUNIT SEC11"/>
    <property type="match status" value="1"/>
</dbReference>
<evidence type="ECO:0000256" key="10">
    <source>
        <dbReference type="ARBA" id="ARBA00023136"/>
    </source>
</evidence>
<evidence type="ECO:0000256" key="12">
    <source>
        <dbReference type="SAM" id="MobiDB-lite"/>
    </source>
</evidence>
<comment type="caution">
    <text evidence="15">The sequence shown here is derived from an EMBL/GenBank/DDBJ whole genome shotgun (WGS) entry which is preliminary data.</text>
</comment>
<dbReference type="GO" id="GO:0004252">
    <property type="term" value="F:serine-type endopeptidase activity"/>
    <property type="evidence" value="ECO:0007669"/>
    <property type="project" value="InterPro"/>
</dbReference>